<protein>
    <submittedName>
        <fullName evidence="1">Uncharacterized protein</fullName>
    </submittedName>
</protein>
<evidence type="ECO:0000313" key="1">
    <source>
        <dbReference type="EMBL" id="SVE06646.1"/>
    </source>
</evidence>
<sequence length="46" mass="5266">MGKLLETAANQGRFGMLVTGPDKFYWDMELLQDSQYPDEPLDTITE</sequence>
<dbReference type="AlphaFoldDB" id="A0A383AFG8"/>
<proteinExistence type="predicted"/>
<organism evidence="1">
    <name type="scientific">marine metagenome</name>
    <dbReference type="NCBI Taxonomy" id="408172"/>
    <lineage>
        <taxon>unclassified sequences</taxon>
        <taxon>metagenomes</taxon>
        <taxon>ecological metagenomes</taxon>
    </lineage>
</organism>
<gene>
    <name evidence="1" type="ORF">METZ01_LOCUS459500</name>
</gene>
<name>A0A383AFG8_9ZZZZ</name>
<reference evidence="1" key="1">
    <citation type="submission" date="2018-05" db="EMBL/GenBank/DDBJ databases">
        <authorList>
            <person name="Lanie J.A."/>
            <person name="Ng W.-L."/>
            <person name="Kazmierczak K.M."/>
            <person name="Andrzejewski T.M."/>
            <person name="Davidsen T.M."/>
            <person name="Wayne K.J."/>
            <person name="Tettelin H."/>
            <person name="Glass J.I."/>
            <person name="Rusch D."/>
            <person name="Podicherti R."/>
            <person name="Tsui H.-C.T."/>
            <person name="Winkler M.E."/>
        </authorList>
    </citation>
    <scope>NUCLEOTIDE SEQUENCE</scope>
</reference>
<accession>A0A383AFG8</accession>
<dbReference type="EMBL" id="UINC01191821">
    <property type="protein sequence ID" value="SVE06646.1"/>
    <property type="molecule type" value="Genomic_DNA"/>
</dbReference>